<protein>
    <submittedName>
        <fullName evidence="5">NACHT domain-containing protein</fullName>
    </submittedName>
</protein>
<dbReference type="RefSeq" id="WP_093145891.1">
    <property type="nucleotide sequence ID" value="NZ_FOUP01000001.1"/>
</dbReference>
<reference evidence="4 7" key="2">
    <citation type="submission" date="2018-10" db="EMBL/GenBank/DDBJ databases">
        <title>Sequencing the genomes of 1000 actinobacteria strains.</title>
        <authorList>
            <person name="Klenk H.-P."/>
        </authorList>
    </citation>
    <scope>NUCLEOTIDE SEQUENCE [LARGE SCALE GENOMIC DNA]</scope>
    <source>
        <strain evidence="4 7">DSM 45119</strain>
    </source>
</reference>
<gene>
    <name evidence="4" type="ORF">ATL45_6629</name>
    <name evidence="5" type="ORF">SAMN05421805_101363</name>
</gene>
<dbReference type="AlphaFoldDB" id="A0A1I4R343"/>
<feature type="transmembrane region" description="Helical" evidence="2">
    <location>
        <begin position="633"/>
        <end position="652"/>
    </location>
</feature>
<feature type="transmembrane region" description="Helical" evidence="2">
    <location>
        <begin position="474"/>
        <end position="494"/>
    </location>
</feature>
<name>A0A1I4R343_9PSEU</name>
<feature type="transmembrane region" description="Helical" evidence="2">
    <location>
        <begin position="672"/>
        <end position="690"/>
    </location>
</feature>
<evidence type="ECO:0000256" key="2">
    <source>
        <dbReference type="SAM" id="Phobius"/>
    </source>
</evidence>
<feature type="transmembrane region" description="Helical" evidence="2">
    <location>
        <begin position="441"/>
        <end position="462"/>
    </location>
</feature>
<dbReference type="SUPFAM" id="SSF52540">
    <property type="entry name" value="P-loop containing nucleoside triphosphate hydrolases"/>
    <property type="match status" value="1"/>
</dbReference>
<evidence type="ECO:0000313" key="5">
    <source>
        <dbReference type="EMBL" id="SFM46376.1"/>
    </source>
</evidence>
<feature type="transmembrane region" description="Helical" evidence="2">
    <location>
        <begin position="561"/>
        <end position="580"/>
    </location>
</feature>
<feature type="region of interest" description="Disordered" evidence="1">
    <location>
        <begin position="141"/>
        <end position="165"/>
    </location>
</feature>
<feature type="transmembrane region" description="Helical" evidence="2">
    <location>
        <begin position="515"/>
        <end position="541"/>
    </location>
</feature>
<dbReference type="EMBL" id="FOUP01000001">
    <property type="protein sequence ID" value="SFM46376.1"/>
    <property type="molecule type" value="Genomic_DNA"/>
</dbReference>
<evidence type="ECO:0000313" key="6">
    <source>
        <dbReference type="Proteomes" id="UP000199398"/>
    </source>
</evidence>
<reference evidence="5 6" key="1">
    <citation type="submission" date="2016-10" db="EMBL/GenBank/DDBJ databases">
        <authorList>
            <person name="de Groot N.N."/>
        </authorList>
    </citation>
    <scope>NUCLEOTIDE SEQUENCE [LARGE SCALE GENOMIC DNA]</scope>
    <source>
        <strain evidence="5 6">CPCC 201259</strain>
    </source>
</reference>
<feature type="transmembrane region" description="Helical" evidence="2">
    <location>
        <begin position="600"/>
        <end position="621"/>
    </location>
</feature>
<dbReference type="Proteomes" id="UP000199398">
    <property type="component" value="Unassembled WGS sequence"/>
</dbReference>
<evidence type="ECO:0000259" key="3">
    <source>
        <dbReference type="PROSITE" id="PS50837"/>
    </source>
</evidence>
<keyword evidence="2" id="KW-0472">Membrane</keyword>
<dbReference type="PROSITE" id="PS50837">
    <property type="entry name" value="NACHT"/>
    <property type="match status" value="1"/>
</dbReference>
<evidence type="ECO:0000313" key="4">
    <source>
        <dbReference type="EMBL" id="RKT88199.1"/>
    </source>
</evidence>
<keyword evidence="2" id="KW-1133">Transmembrane helix</keyword>
<dbReference type="Pfam" id="PF05729">
    <property type="entry name" value="NACHT"/>
    <property type="match status" value="1"/>
</dbReference>
<accession>A0A1I4R343</accession>
<dbReference type="Proteomes" id="UP000270697">
    <property type="component" value="Unassembled WGS sequence"/>
</dbReference>
<dbReference type="EMBL" id="RBXX01000002">
    <property type="protein sequence ID" value="RKT88199.1"/>
    <property type="molecule type" value="Genomic_DNA"/>
</dbReference>
<evidence type="ECO:0000256" key="1">
    <source>
        <dbReference type="SAM" id="MobiDB-lite"/>
    </source>
</evidence>
<feature type="transmembrane region" description="Helical" evidence="2">
    <location>
        <begin position="49"/>
        <end position="68"/>
    </location>
</feature>
<dbReference type="Gene3D" id="3.40.50.300">
    <property type="entry name" value="P-loop containing nucleotide triphosphate hydrolases"/>
    <property type="match status" value="1"/>
</dbReference>
<keyword evidence="7" id="KW-1185">Reference proteome</keyword>
<dbReference type="OrthoDB" id="419058at2"/>
<dbReference type="STRING" id="455193.SAMN05421805_101363"/>
<dbReference type="InterPro" id="IPR027417">
    <property type="entry name" value="P-loop_NTPase"/>
</dbReference>
<feature type="domain" description="NACHT" evidence="3">
    <location>
        <begin position="174"/>
        <end position="266"/>
    </location>
</feature>
<dbReference type="InterPro" id="IPR007111">
    <property type="entry name" value="NACHT_NTPase"/>
</dbReference>
<feature type="transmembrane region" description="Helical" evidence="2">
    <location>
        <begin position="702"/>
        <end position="724"/>
    </location>
</feature>
<evidence type="ECO:0000313" key="7">
    <source>
        <dbReference type="Proteomes" id="UP000270697"/>
    </source>
</evidence>
<keyword evidence="2" id="KW-0812">Transmembrane</keyword>
<organism evidence="5 6">
    <name type="scientific">Saccharopolyspora antimicrobica</name>
    <dbReference type="NCBI Taxonomy" id="455193"/>
    <lineage>
        <taxon>Bacteria</taxon>
        <taxon>Bacillati</taxon>
        <taxon>Actinomycetota</taxon>
        <taxon>Actinomycetes</taxon>
        <taxon>Pseudonocardiales</taxon>
        <taxon>Pseudonocardiaceae</taxon>
        <taxon>Saccharopolyspora</taxon>
    </lineage>
</organism>
<proteinExistence type="predicted"/>
<feature type="transmembrane region" description="Helical" evidence="2">
    <location>
        <begin position="74"/>
        <end position="92"/>
    </location>
</feature>
<sequence>MSARGRFDHDESHGSVRNEITGTVHGNVVQTRTVSGGVHVHWPTGAASWLVGTAVVCAVAAFGVISAAVGAQRWPSVAMSVLAALVLVFWLMRRRARATEQVGAAVRTLRDEVRRQWTQEVGTRGLRQPRPLRLKWRRTARPVSVPDDSGDTPVDGERSSGRALGEAFRTNHRRQLVLLGAPGSGKSTLATLGALAVIEDSREEDPVPVLLSVAGWDPSEPVEDWIARRIAADYPVLAPQSHLPELVRRLLADRRILPVLDGLDEMPRPLLAMALADLDRSAGAGLRMLITCRSAEFEEAVSGGGPLSQAVVVEIEPVATDDVVTYLQEREVTGADRWSPVVEALRADPRGPLARALSTPLMISLARQVYRKPSSDPGQLAAFSTSEEIENHLLEQFLPTAYPKEPERARRWLAFLAHHLEIRVAGPNFEWWHLPRAVPRWILGLLSGLSTAVAVVVPHLLATIGSDAMYTAETLGVGVHLGVMLGVGVGVRVARTAHVAGRRSRNRVWTVLRGAAGDLLAAVAVLALILAVLVLAEGVSAWVSGHEPSLLVMQPGWRGPVAFHVTGAVLFFAVANVLGLDRSGTPQRNVPRVTTLIPRLVICALAGLLFVPVVYVVFLLFGKELGEREVGLVAVFCVVLAGIPVGVARGLAAPIPHRSAVSPLDVLRSDRATVLVTAVACGVASALVFSASAGGSPSQSGFWLRAITVSVIAVVVSASLGPAWMSYSFARIWLAVRGRLPLRLMAFLQDTHAAGVLRQVGPAYQIRHELLRKHFARQAERR</sequence>